<protein>
    <submittedName>
        <fullName evidence="1">Uncharacterized protein</fullName>
    </submittedName>
</protein>
<proteinExistence type="predicted"/>
<dbReference type="Proteomes" id="UP000240800">
    <property type="component" value="Unassembled WGS sequence"/>
</dbReference>
<keyword evidence="2" id="KW-1185">Reference proteome</keyword>
<sequence length="77" mass="8390">MSATTGSFNEAEAFSPRKLAPGNLEFDGSAKIYRRAEEFTPLFEHDPFRSLVAIAERLGDAEVETCPHTSGPSTRCA</sequence>
<gene>
    <name evidence="1" type="ORF">C8J29_11279</name>
</gene>
<dbReference type="RefSeq" id="WP_141703030.1">
    <property type="nucleotide sequence ID" value="NZ_MABH01000053.1"/>
</dbReference>
<evidence type="ECO:0000313" key="2">
    <source>
        <dbReference type="Proteomes" id="UP000240800"/>
    </source>
</evidence>
<organism evidence="1 2">
    <name type="scientific">Cereibacter johrii</name>
    <dbReference type="NCBI Taxonomy" id="445629"/>
    <lineage>
        <taxon>Bacteria</taxon>
        <taxon>Pseudomonadati</taxon>
        <taxon>Pseudomonadota</taxon>
        <taxon>Alphaproteobacteria</taxon>
        <taxon>Rhodobacterales</taxon>
        <taxon>Paracoccaceae</taxon>
        <taxon>Cereibacter</taxon>
    </lineage>
</organism>
<evidence type="ECO:0000313" key="1">
    <source>
        <dbReference type="EMBL" id="PTM75289.1"/>
    </source>
</evidence>
<comment type="caution">
    <text evidence="1">The sequence shown here is derived from an EMBL/GenBank/DDBJ whole genome shotgun (WGS) entry which is preliminary data.</text>
</comment>
<accession>A0ABX5J383</accession>
<name>A0ABX5J383_9RHOB</name>
<dbReference type="EMBL" id="PZZW01000012">
    <property type="protein sequence ID" value="PTM75289.1"/>
    <property type="molecule type" value="Genomic_DNA"/>
</dbReference>
<reference evidence="1 2" key="1">
    <citation type="submission" date="2018-04" db="EMBL/GenBank/DDBJ databases">
        <title>Genomic Encyclopedia of Type Strains, Phase III (KMG-III): the genomes of soil and plant-associated and newly described type strains.</title>
        <authorList>
            <person name="Whitman W."/>
        </authorList>
    </citation>
    <scope>NUCLEOTIDE SEQUENCE [LARGE SCALE GENOMIC DNA]</scope>
    <source>
        <strain evidence="1 2">JA192</strain>
    </source>
</reference>